<proteinExistence type="predicted"/>
<dbReference type="GO" id="GO:0005654">
    <property type="term" value="C:nucleoplasm"/>
    <property type="evidence" value="ECO:0007669"/>
    <property type="project" value="TreeGrafter"/>
</dbReference>
<evidence type="ECO:0000256" key="1">
    <source>
        <dbReference type="SAM" id="MobiDB-lite"/>
    </source>
</evidence>
<feature type="compositionally biased region" description="Polar residues" evidence="1">
    <location>
        <begin position="125"/>
        <end position="147"/>
    </location>
</feature>
<dbReference type="PANTHER" id="PTHR31239:SF2">
    <property type="entry name" value="NICOLIN-1"/>
    <property type="match status" value="1"/>
</dbReference>
<dbReference type="PANTHER" id="PTHR31239">
    <property type="entry name" value="NICOLIN 1"/>
    <property type="match status" value="1"/>
</dbReference>
<name>A0A7R9H3A9_TIMPO</name>
<dbReference type="InterPro" id="IPR040235">
    <property type="entry name" value="Nicolin-1"/>
</dbReference>
<sequence length="442" mass="49311">MSDKQPLQPLPGTPRLTTRLFANYAGGFRSEKDYIHTMTATSLSGTEVSNLACRTSRQRLSFDMRGPIRINLDKIEGTCGCAVIDLLFPAPICVGELVFYNYYTAWVTILVPSQPPQTQEDQHNSSKITMEPNQNTTSDIDKTSSQGAIPRSSFKQKELGGWTVSIRKHLLMKHPHYEEGSQDFISIPATKSEVKWNNLVAMRLLLFQPSPYWQTFHIEQINLYREVPPPVPEPILNILGVIQELDLNRQNNSLLSLMHFQTQASLDHNHCTDKDDTEPVTGNMQPSETLVALRVSPPERPPVKRILRAALGETYPPFPDPQQELLAPPIITRGSQKLSLRDIPVNCGVAQRGPRGGVLTSYLQTTKYALPTHLMCVRWGTLQYPDLATSSDFRLVSPPSTKVPAGLPLGGTLRGFLRGQLGQAGWPYSYLGALLYLLVQQT</sequence>
<reference evidence="2" key="1">
    <citation type="submission" date="2020-11" db="EMBL/GenBank/DDBJ databases">
        <authorList>
            <person name="Tran Van P."/>
        </authorList>
    </citation>
    <scope>NUCLEOTIDE SEQUENCE</scope>
</reference>
<protein>
    <submittedName>
        <fullName evidence="2">Uncharacterized protein</fullName>
    </submittedName>
</protein>
<dbReference type="EMBL" id="OD003362">
    <property type="protein sequence ID" value="CAD7407644.1"/>
    <property type="molecule type" value="Genomic_DNA"/>
</dbReference>
<dbReference type="AlphaFoldDB" id="A0A7R9H3A9"/>
<organism evidence="2">
    <name type="scientific">Timema poppense</name>
    <name type="common">Walking stick</name>
    <dbReference type="NCBI Taxonomy" id="170557"/>
    <lineage>
        <taxon>Eukaryota</taxon>
        <taxon>Metazoa</taxon>
        <taxon>Ecdysozoa</taxon>
        <taxon>Arthropoda</taxon>
        <taxon>Hexapoda</taxon>
        <taxon>Insecta</taxon>
        <taxon>Pterygota</taxon>
        <taxon>Neoptera</taxon>
        <taxon>Polyneoptera</taxon>
        <taxon>Phasmatodea</taxon>
        <taxon>Timematodea</taxon>
        <taxon>Timematoidea</taxon>
        <taxon>Timematidae</taxon>
        <taxon>Timema</taxon>
    </lineage>
</organism>
<accession>A0A7R9H3A9</accession>
<evidence type="ECO:0000313" key="2">
    <source>
        <dbReference type="EMBL" id="CAD7407644.1"/>
    </source>
</evidence>
<gene>
    <name evidence="2" type="ORF">TPSB3V08_LOCUS5984</name>
</gene>
<feature type="region of interest" description="Disordered" evidence="1">
    <location>
        <begin position="115"/>
        <end position="147"/>
    </location>
</feature>